<dbReference type="Proteomes" id="UP000182841">
    <property type="component" value="Unassembled WGS sequence"/>
</dbReference>
<dbReference type="AlphaFoldDB" id="A0A1H9VL27"/>
<sequence length="97" mass="10302">MLPAGPGDRTPLVCALSAPEGAHTCAARAGRQDPSAPHRAVRQGRTRNGRQPRASASAVHRRVRSGRPEAPDSGVRTASTWLTPMRLRSKARAEAAM</sequence>
<protein>
    <submittedName>
        <fullName evidence="2">Uncharacterized protein</fullName>
    </submittedName>
</protein>
<feature type="compositionally biased region" description="Basic residues" evidence="1">
    <location>
        <begin position="39"/>
        <end position="50"/>
    </location>
</feature>
<evidence type="ECO:0000313" key="3">
    <source>
        <dbReference type="Proteomes" id="UP000182841"/>
    </source>
</evidence>
<evidence type="ECO:0000256" key="1">
    <source>
        <dbReference type="SAM" id="MobiDB-lite"/>
    </source>
</evidence>
<reference evidence="3" key="1">
    <citation type="submission" date="2016-10" db="EMBL/GenBank/DDBJ databases">
        <authorList>
            <person name="Varghese N."/>
            <person name="Submissions S."/>
        </authorList>
    </citation>
    <scope>NUCLEOTIDE SEQUENCE [LARGE SCALE GENOMIC DNA]</scope>
    <source>
        <strain evidence="3">CGMCC 4.6825</strain>
    </source>
</reference>
<organism evidence="2 3">
    <name type="scientific">Streptomyces qinglanensis</name>
    <dbReference type="NCBI Taxonomy" id="943816"/>
    <lineage>
        <taxon>Bacteria</taxon>
        <taxon>Bacillati</taxon>
        <taxon>Actinomycetota</taxon>
        <taxon>Actinomycetes</taxon>
        <taxon>Kitasatosporales</taxon>
        <taxon>Streptomycetaceae</taxon>
        <taxon>Streptomyces</taxon>
    </lineage>
</organism>
<keyword evidence="3" id="KW-1185">Reference proteome</keyword>
<feature type="region of interest" description="Disordered" evidence="1">
    <location>
        <begin position="26"/>
        <end position="79"/>
    </location>
</feature>
<name>A0A1H9VL27_9ACTN</name>
<dbReference type="EMBL" id="FOGO01000012">
    <property type="protein sequence ID" value="SES22027.1"/>
    <property type="molecule type" value="Genomic_DNA"/>
</dbReference>
<evidence type="ECO:0000313" key="2">
    <source>
        <dbReference type="EMBL" id="SES22027.1"/>
    </source>
</evidence>
<accession>A0A1H9VL27</accession>
<gene>
    <name evidence="2" type="ORF">SAMN05421870_11285</name>
</gene>
<proteinExistence type="predicted"/>